<organism evidence="1">
    <name type="scientific">marine sediment metagenome</name>
    <dbReference type="NCBI Taxonomy" id="412755"/>
    <lineage>
        <taxon>unclassified sequences</taxon>
        <taxon>metagenomes</taxon>
        <taxon>ecological metagenomes</taxon>
    </lineage>
</organism>
<comment type="caution">
    <text evidence="1">The sequence shown here is derived from an EMBL/GenBank/DDBJ whole genome shotgun (WGS) entry which is preliminary data.</text>
</comment>
<gene>
    <name evidence="1" type="ORF">S01H1_38141</name>
</gene>
<feature type="non-terminal residue" evidence="1">
    <location>
        <position position="1"/>
    </location>
</feature>
<reference evidence="1" key="1">
    <citation type="journal article" date="2014" name="Front. Microbiol.">
        <title>High frequency of phylogenetically diverse reductive dehalogenase-homologous genes in deep subseafloor sedimentary metagenomes.</title>
        <authorList>
            <person name="Kawai M."/>
            <person name="Futagami T."/>
            <person name="Toyoda A."/>
            <person name="Takaki Y."/>
            <person name="Nishi S."/>
            <person name="Hori S."/>
            <person name="Arai W."/>
            <person name="Tsubouchi T."/>
            <person name="Morono Y."/>
            <person name="Uchiyama I."/>
            <person name="Ito T."/>
            <person name="Fujiyama A."/>
            <person name="Inagaki F."/>
            <person name="Takami H."/>
        </authorList>
    </citation>
    <scope>NUCLEOTIDE SEQUENCE</scope>
    <source>
        <strain evidence="1">Expedition CK06-06</strain>
    </source>
</reference>
<protein>
    <submittedName>
        <fullName evidence="1">Uncharacterized protein</fullName>
    </submittedName>
</protein>
<evidence type="ECO:0000313" key="1">
    <source>
        <dbReference type="EMBL" id="GAG02679.1"/>
    </source>
</evidence>
<accession>X0UA18</accession>
<sequence>FTSGTIPAGSIFMGWEAVVSTGFTGDTTAVGMVGVSGDTDAYSADIAQSVLAAATVGSAPLAAEAYIGSAVTPRVTVTGGADFGSISAGVMVVTVYYMELK</sequence>
<name>X0UA18_9ZZZZ</name>
<dbReference type="EMBL" id="BARS01023988">
    <property type="protein sequence ID" value="GAG02679.1"/>
    <property type="molecule type" value="Genomic_DNA"/>
</dbReference>
<dbReference type="AlphaFoldDB" id="X0UA18"/>
<proteinExistence type="predicted"/>